<dbReference type="EMBL" id="JAAVJH010000006">
    <property type="protein sequence ID" value="NJR79372.1"/>
    <property type="molecule type" value="Genomic_DNA"/>
</dbReference>
<dbReference type="PANTHER" id="PTHR46401:SF2">
    <property type="entry name" value="GLYCOSYLTRANSFERASE WBBK-RELATED"/>
    <property type="match status" value="1"/>
</dbReference>
<sequence length="388" mass="42780">MEGVSVLQLNTLISLPMTNGGPSYTCERVVAAMEGHGVRARLYAPADRRTTIGTSVAVESVIPRWARRWPFRAGRPVTNRLSERRLLAACRTRGGKSAAFLWGNVSVGLMRGLEQTGCLIAREKFNCAQAVSRRIVYDAYRSLDALKAFPTWQYSDRSIAAEMESLRRAHLIFCPSPMVAETLRVVGIEEERLARTSYGLDPARLSGTTSALPPVDVPTFLFTGYICVRKGAHILLDAWRRMEGAGRLVLLGRMEPLIAARFADVLARPDVEHHAFTQDVGAFYRSADFFVFPTLEEGSPLVTYEAAFCGLASLVTPMGAGDIIADGVEGVVLDSADPERWAELLSRAAQNVGQARDIGARAHERAMQFTWDRVGRQRREILLERVGA</sequence>
<dbReference type="SUPFAM" id="SSF53756">
    <property type="entry name" value="UDP-Glycosyltransferase/glycogen phosphorylase"/>
    <property type="match status" value="1"/>
</dbReference>
<organism evidence="2 3">
    <name type="scientific">Sphingomonas corticis</name>
    <dbReference type="NCBI Taxonomy" id="2722791"/>
    <lineage>
        <taxon>Bacteria</taxon>
        <taxon>Pseudomonadati</taxon>
        <taxon>Pseudomonadota</taxon>
        <taxon>Alphaproteobacteria</taxon>
        <taxon>Sphingomonadales</taxon>
        <taxon>Sphingomonadaceae</taxon>
        <taxon>Sphingomonas</taxon>
    </lineage>
</organism>
<keyword evidence="1" id="KW-0808">Transferase</keyword>
<name>A0ABX1CSI3_9SPHN</name>
<dbReference type="Gene3D" id="3.40.50.2000">
    <property type="entry name" value="Glycogen Phosphorylase B"/>
    <property type="match status" value="1"/>
</dbReference>
<keyword evidence="3" id="KW-1185">Reference proteome</keyword>
<dbReference type="CDD" id="cd03801">
    <property type="entry name" value="GT4_PimA-like"/>
    <property type="match status" value="1"/>
</dbReference>
<dbReference type="Pfam" id="PF13692">
    <property type="entry name" value="Glyco_trans_1_4"/>
    <property type="match status" value="1"/>
</dbReference>
<evidence type="ECO:0000256" key="1">
    <source>
        <dbReference type="ARBA" id="ARBA00022679"/>
    </source>
</evidence>
<proteinExistence type="predicted"/>
<comment type="caution">
    <text evidence="2">The sequence shown here is derived from an EMBL/GenBank/DDBJ whole genome shotgun (WGS) entry which is preliminary data.</text>
</comment>
<reference evidence="2 3" key="1">
    <citation type="submission" date="2020-03" db="EMBL/GenBank/DDBJ databases">
        <authorList>
            <person name="Wang L."/>
            <person name="He N."/>
            <person name="Li Y."/>
            <person name="Fang Y."/>
            <person name="Zhang F."/>
        </authorList>
    </citation>
    <scope>NUCLEOTIDE SEQUENCE [LARGE SCALE GENOMIC DNA]</scope>
    <source>
        <strain evidence="2 3">36D10-4-7</strain>
    </source>
</reference>
<protein>
    <submittedName>
        <fullName evidence="2">Glycosyltransferase family 4 protein</fullName>
    </submittedName>
</protein>
<evidence type="ECO:0000313" key="2">
    <source>
        <dbReference type="EMBL" id="NJR79372.1"/>
    </source>
</evidence>
<gene>
    <name evidence="2" type="ORF">HBH26_12345</name>
</gene>
<accession>A0ABX1CSI3</accession>
<evidence type="ECO:0000313" key="3">
    <source>
        <dbReference type="Proteomes" id="UP000732399"/>
    </source>
</evidence>
<dbReference type="Proteomes" id="UP000732399">
    <property type="component" value="Unassembled WGS sequence"/>
</dbReference>
<dbReference type="PANTHER" id="PTHR46401">
    <property type="entry name" value="GLYCOSYLTRANSFERASE WBBK-RELATED"/>
    <property type="match status" value="1"/>
</dbReference>
<dbReference type="RefSeq" id="WP_168134903.1">
    <property type="nucleotide sequence ID" value="NZ_JAAVJH010000006.1"/>
</dbReference>